<organism evidence="3 4">
    <name type="scientific">Botrimarina colliarenosi</name>
    <dbReference type="NCBI Taxonomy" id="2528001"/>
    <lineage>
        <taxon>Bacteria</taxon>
        <taxon>Pseudomonadati</taxon>
        <taxon>Planctomycetota</taxon>
        <taxon>Planctomycetia</taxon>
        <taxon>Pirellulales</taxon>
        <taxon>Lacipirellulaceae</taxon>
        <taxon>Botrimarina</taxon>
    </lineage>
</organism>
<dbReference type="InterPro" id="IPR029063">
    <property type="entry name" value="SAM-dependent_MTases_sf"/>
</dbReference>
<dbReference type="AlphaFoldDB" id="A0A5C6ALL0"/>
<gene>
    <name evidence="3" type="primary">rsmD</name>
    <name evidence="3" type="ORF">Pla108_10940</name>
</gene>
<dbReference type="Proteomes" id="UP000317421">
    <property type="component" value="Unassembled WGS sequence"/>
</dbReference>
<dbReference type="Pfam" id="PF03602">
    <property type="entry name" value="Cons_hypoth95"/>
    <property type="match status" value="1"/>
</dbReference>
<dbReference type="EC" id="2.1.1.171" evidence="3"/>
<dbReference type="Gene3D" id="3.40.50.150">
    <property type="entry name" value="Vaccinia Virus protein VP39"/>
    <property type="match status" value="1"/>
</dbReference>
<reference evidence="3 4" key="1">
    <citation type="submission" date="2019-02" db="EMBL/GenBank/DDBJ databases">
        <title>Deep-cultivation of Planctomycetes and their phenomic and genomic characterization uncovers novel biology.</title>
        <authorList>
            <person name="Wiegand S."/>
            <person name="Jogler M."/>
            <person name="Boedeker C."/>
            <person name="Pinto D."/>
            <person name="Vollmers J."/>
            <person name="Rivas-Marin E."/>
            <person name="Kohn T."/>
            <person name="Peeters S.H."/>
            <person name="Heuer A."/>
            <person name="Rast P."/>
            <person name="Oberbeckmann S."/>
            <person name="Bunk B."/>
            <person name="Jeske O."/>
            <person name="Meyerdierks A."/>
            <person name="Storesund J.E."/>
            <person name="Kallscheuer N."/>
            <person name="Luecker S."/>
            <person name="Lage O.M."/>
            <person name="Pohl T."/>
            <person name="Merkel B.J."/>
            <person name="Hornburger P."/>
            <person name="Mueller R.-W."/>
            <person name="Bruemmer F."/>
            <person name="Labrenz M."/>
            <person name="Spormann A.M."/>
            <person name="Op Den Camp H."/>
            <person name="Overmann J."/>
            <person name="Amann R."/>
            <person name="Jetten M.S.M."/>
            <person name="Mascher T."/>
            <person name="Medema M.H."/>
            <person name="Devos D.P."/>
            <person name="Kaster A.-K."/>
            <person name="Ovreas L."/>
            <person name="Rohde M."/>
            <person name="Galperin M.Y."/>
            <person name="Jogler C."/>
        </authorList>
    </citation>
    <scope>NUCLEOTIDE SEQUENCE [LARGE SCALE GENOMIC DNA]</scope>
    <source>
        <strain evidence="3 4">Pla108</strain>
    </source>
</reference>
<dbReference type="PANTHER" id="PTHR43542">
    <property type="entry name" value="METHYLTRANSFERASE"/>
    <property type="match status" value="1"/>
</dbReference>
<keyword evidence="2 3" id="KW-0808">Transferase</keyword>
<keyword evidence="1 3" id="KW-0489">Methyltransferase</keyword>
<evidence type="ECO:0000313" key="4">
    <source>
        <dbReference type="Proteomes" id="UP000317421"/>
    </source>
</evidence>
<evidence type="ECO:0000256" key="1">
    <source>
        <dbReference type="ARBA" id="ARBA00022603"/>
    </source>
</evidence>
<name>A0A5C6ALL0_9BACT</name>
<dbReference type="SUPFAM" id="SSF53335">
    <property type="entry name" value="S-adenosyl-L-methionine-dependent methyltransferases"/>
    <property type="match status" value="1"/>
</dbReference>
<dbReference type="RefSeq" id="WP_146443756.1">
    <property type="nucleotide sequence ID" value="NZ_SJPR01000001.1"/>
</dbReference>
<evidence type="ECO:0000256" key="2">
    <source>
        <dbReference type="ARBA" id="ARBA00022679"/>
    </source>
</evidence>
<dbReference type="OrthoDB" id="9803017at2"/>
<keyword evidence="4" id="KW-1185">Reference proteome</keyword>
<dbReference type="EMBL" id="SJPR01000001">
    <property type="protein sequence ID" value="TWU00149.1"/>
    <property type="molecule type" value="Genomic_DNA"/>
</dbReference>
<evidence type="ECO:0000313" key="3">
    <source>
        <dbReference type="EMBL" id="TWU00149.1"/>
    </source>
</evidence>
<comment type="caution">
    <text evidence="3">The sequence shown here is derived from an EMBL/GenBank/DDBJ whole genome shotgun (WGS) entry which is preliminary data.</text>
</comment>
<proteinExistence type="predicted"/>
<sequence>MPKRRKQSDTPTEAVDLRIIGGRYRGTKLTCEPLLHSTGKATGERVTRPMKHRVREAIFNLVGTHAEGKHAIDVFAGTGALGLEALSRGATSCLFIERHVPTAAVVKQNIAAVKVESSCELLIASAFVWAQRDLPSGGGAAGAADPATPWLAFVSPPYAFFIDRQEEMLMLISGLLKHAPPESMLIVEADERFDFSLLPGGDVKAHRSEVGWDVREYRPAVVGVLHTGASGE</sequence>
<accession>A0A5C6ALL0</accession>
<dbReference type="InterPro" id="IPR004398">
    <property type="entry name" value="RNA_MeTrfase_RsmD"/>
</dbReference>
<dbReference type="GO" id="GO:0052913">
    <property type="term" value="F:16S rRNA (guanine(966)-N(2))-methyltransferase activity"/>
    <property type="evidence" value="ECO:0007669"/>
    <property type="project" value="UniProtKB-EC"/>
</dbReference>
<dbReference type="PANTHER" id="PTHR43542:SF1">
    <property type="entry name" value="METHYLTRANSFERASE"/>
    <property type="match status" value="1"/>
</dbReference>
<protein>
    <submittedName>
        <fullName evidence="3">Ribosomal RNA small subunit methyltransferase D</fullName>
        <ecNumber evidence="3">2.1.1.171</ecNumber>
    </submittedName>
</protein>